<reference evidence="2" key="1">
    <citation type="submission" date="2025-08" db="UniProtKB">
        <authorList>
            <consortium name="Ensembl"/>
        </authorList>
    </citation>
    <scope>IDENTIFICATION</scope>
</reference>
<evidence type="ECO:0000256" key="1">
    <source>
        <dbReference type="SAM" id="MobiDB-lite"/>
    </source>
</evidence>
<evidence type="ECO:0000313" key="2">
    <source>
        <dbReference type="Ensembl" id="ENSPPYP00000037077.1"/>
    </source>
</evidence>
<name>A0A8I5U2K4_PONAB</name>
<proteinExistence type="predicted"/>
<dbReference type="GO" id="GO:0030389">
    <property type="term" value="P:fructosamine metabolic process"/>
    <property type="evidence" value="ECO:0007669"/>
    <property type="project" value="TreeGrafter"/>
</dbReference>
<dbReference type="Proteomes" id="UP000001595">
    <property type="component" value="Unplaced"/>
</dbReference>
<evidence type="ECO:0000313" key="3">
    <source>
        <dbReference type="Proteomes" id="UP000001595"/>
    </source>
</evidence>
<keyword evidence="3" id="KW-1185">Reference proteome</keyword>
<dbReference type="InterPro" id="IPR016477">
    <property type="entry name" value="Fructo-/Ketosamine-3-kinase"/>
</dbReference>
<dbReference type="Ensembl" id="ENSPPYT00000049093.1">
    <property type="protein sequence ID" value="ENSPPYP00000037077.1"/>
    <property type="gene ID" value="ENSPPYG00000039620.1"/>
</dbReference>
<dbReference type="AlphaFoldDB" id="A0A8I5U2K4"/>
<protein>
    <submittedName>
        <fullName evidence="2">Uncharacterized protein</fullName>
    </submittedName>
</protein>
<reference evidence="2" key="2">
    <citation type="submission" date="2025-09" db="UniProtKB">
        <authorList>
            <consortium name="Ensembl"/>
        </authorList>
    </citation>
    <scope>IDENTIFICATION</scope>
</reference>
<dbReference type="PANTHER" id="PTHR12149:SF9">
    <property type="entry name" value="FRUCTOSAMINE-3-KINASE"/>
    <property type="match status" value="1"/>
</dbReference>
<accession>A0A8I5U2K4</accession>
<feature type="region of interest" description="Disordered" evidence="1">
    <location>
        <begin position="94"/>
        <end position="123"/>
    </location>
</feature>
<dbReference type="PANTHER" id="PTHR12149">
    <property type="entry name" value="FRUCTOSAMINE 3 KINASE-RELATED PROTEIN"/>
    <property type="match status" value="1"/>
</dbReference>
<sequence length="123" mass="13488">MSMPHQAVLSRWNESTPNIPFWKKPPLCCTSNTSTYTEAPRSSKARQMFEGEWATLEALQSTGLVQAPRPMKVIDLLRGGAAFVMEHLKMRSLSRAAHRTTAKGTGSGQEDNGPVPSGLLCPY</sequence>
<organism evidence="2 3">
    <name type="scientific">Pongo abelii</name>
    <name type="common">Sumatran orangutan</name>
    <name type="synonym">Pongo pygmaeus abelii</name>
    <dbReference type="NCBI Taxonomy" id="9601"/>
    <lineage>
        <taxon>Eukaryota</taxon>
        <taxon>Metazoa</taxon>
        <taxon>Chordata</taxon>
        <taxon>Craniata</taxon>
        <taxon>Vertebrata</taxon>
        <taxon>Euteleostomi</taxon>
        <taxon>Mammalia</taxon>
        <taxon>Eutheria</taxon>
        <taxon>Euarchontoglires</taxon>
        <taxon>Primates</taxon>
        <taxon>Haplorrhini</taxon>
        <taxon>Catarrhini</taxon>
        <taxon>Hominidae</taxon>
        <taxon>Pongo</taxon>
    </lineage>
</organism>